<dbReference type="InterPro" id="IPR015655">
    <property type="entry name" value="PP2C"/>
</dbReference>
<comment type="catalytic activity">
    <reaction evidence="11">
        <text>O-phospho-L-threonyl-[protein] + H2O = L-threonyl-[protein] + phosphate</text>
        <dbReference type="Rhea" id="RHEA:47004"/>
        <dbReference type="Rhea" id="RHEA-COMP:11060"/>
        <dbReference type="Rhea" id="RHEA-COMP:11605"/>
        <dbReference type="ChEBI" id="CHEBI:15377"/>
        <dbReference type="ChEBI" id="CHEBI:30013"/>
        <dbReference type="ChEBI" id="CHEBI:43474"/>
        <dbReference type="ChEBI" id="CHEBI:61977"/>
        <dbReference type="EC" id="3.1.3.16"/>
    </reaction>
</comment>
<evidence type="ECO:0000256" key="7">
    <source>
        <dbReference type="ARBA" id="ARBA00022842"/>
    </source>
</evidence>
<evidence type="ECO:0000256" key="4">
    <source>
        <dbReference type="ARBA" id="ARBA00013081"/>
    </source>
</evidence>
<dbReference type="CDD" id="cd00143">
    <property type="entry name" value="PP2Cc"/>
    <property type="match status" value="1"/>
</dbReference>
<evidence type="ECO:0000256" key="13">
    <source>
        <dbReference type="SAM" id="MobiDB-lite"/>
    </source>
</evidence>
<dbReference type="PROSITE" id="PS01032">
    <property type="entry name" value="PPM_1"/>
    <property type="match status" value="1"/>
</dbReference>
<comment type="catalytic activity">
    <reaction evidence="10">
        <text>O-phospho-L-seryl-[protein] + H2O = L-seryl-[protein] + phosphate</text>
        <dbReference type="Rhea" id="RHEA:20629"/>
        <dbReference type="Rhea" id="RHEA-COMP:9863"/>
        <dbReference type="Rhea" id="RHEA-COMP:11604"/>
        <dbReference type="ChEBI" id="CHEBI:15377"/>
        <dbReference type="ChEBI" id="CHEBI:29999"/>
        <dbReference type="ChEBI" id="CHEBI:43474"/>
        <dbReference type="ChEBI" id="CHEBI:83421"/>
        <dbReference type="EC" id="3.1.3.16"/>
    </reaction>
</comment>
<evidence type="ECO:0000313" key="15">
    <source>
        <dbReference type="EMBL" id="KAJ1701903.1"/>
    </source>
</evidence>
<feature type="domain" description="PPM-type phosphatase" evidence="14">
    <location>
        <begin position="98"/>
        <end position="435"/>
    </location>
</feature>
<dbReference type="GO" id="GO:0004722">
    <property type="term" value="F:protein serine/threonine phosphatase activity"/>
    <property type="evidence" value="ECO:0007669"/>
    <property type="project" value="UniProtKB-EC"/>
</dbReference>
<dbReference type="EC" id="3.1.3.16" evidence="4"/>
<dbReference type="InterPro" id="IPR036457">
    <property type="entry name" value="PPM-type-like_dom_sf"/>
</dbReference>
<organism evidence="15 16">
    <name type="scientific">Rhynchospora breviuscula</name>
    <dbReference type="NCBI Taxonomy" id="2022672"/>
    <lineage>
        <taxon>Eukaryota</taxon>
        <taxon>Viridiplantae</taxon>
        <taxon>Streptophyta</taxon>
        <taxon>Embryophyta</taxon>
        <taxon>Tracheophyta</taxon>
        <taxon>Spermatophyta</taxon>
        <taxon>Magnoliopsida</taxon>
        <taxon>Liliopsida</taxon>
        <taxon>Poales</taxon>
        <taxon>Cyperaceae</taxon>
        <taxon>Cyperoideae</taxon>
        <taxon>Rhynchosporeae</taxon>
        <taxon>Rhynchospora</taxon>
    </lineage>
</organism>
<evidence type="ECO:0000256" key="2">
    <source>
        <dbReference type="ARBA" id="ARBA00001946"/>
    </source>
</evidence>
<evidence type="ECO:0000256" key="11">
    <source>
        <dbReference type="ARBA" id="ARBA00048336"/>
    </source>
</evidence>
<dbReference type="AlphaFoldDB" id="A0A9Q0CXB1"/>
<dbReference type="EMBL" id="JAMQYH010000001">
    <property type="protein sequence ID" value="KAJ1701903.1"/>
    <property type="molecule type" value="Genomic_DNA"/>
</dbReference>
<feature type="compositionally biased region" description="Polar residues" evidence="13">
    <location>
        <begin position="381"/>
        <end position="396"/>
    </location>
</feature>
<evidence type="ECO:0000256" key="8">
    <source>
        <dbReference type="ARBA" id="ARBA00022912"/>
    </source>
</evidence>
<comment type="cofactor">
    <cofactor evidence="1">
        <name>Mn(2+)</name>
        <dbReference type="ChEBI" id="CHEBI:29035"/>
    </cofactor>
</comment>
<dbReference type="OrthoDB" id="10264738at2759"/>
<dbReference type="Pfam" id="PF00481">
    <property type="entry name" value="PP2C"/>
    <property type="match status" value="1"/>
</dbReference>
<dbReference type="FunFam" id="3.60.40.10:FF:000291">
    <property type="entry name" value="Protein phosphatase 2C 50"/>
    <property type="match status" value="1"/>
</dbReference>
<feature type="compositionally biased region" description="Basic and acidic residues" evidence="13">
    <location>
        <begin position="61"/>
        <end position="81"/>
    </location>
</feature>
<feature type="compositionally biased region" description="Basic and acidic residues" evidence="13">
    <location>
        <begin position="10"/>
        <end position="26"/>
    </location>
</feature>
<keyword evidence="8 12" id="KW-0904">Protein phosphatase</keyword>
<feature type="region of interest" description="Disordered" evidence="13">
    <location>
        <begin position="1"/>
        <end position="87"/>
    </location>
</feature>
<dbReference type="InterPro" id="IPR001932">
    <property type="entry name" value="PPM-type_phosphatase-like_dom"/>
</dbReference>
<evidence type="ECO:0000256" key="1">
    <source>
        <dbReference type="ARBA" id="ARBA00001936"/>
    </source>
</evidence>
<keyword evidence="6 12" id="KW-0378">Hydrolase</keyword>
<dbReference type="PANTHER" id="PTHR47992">
    <property type="entry name" value="PROTEIN PHOSPHATASE"/>
    <property type="match status" value="1"/>
</dbReference>
<evidence type="ECO:0000256" key="3">
    <source>
        <dbReference type="ARBA" id="ARBA00006702"/>
    </source>
</evidence>
<proteinExistence type="inferred from homology"/>
<evidence type="ECO:0000313" key="16">
    <source>
        <dbReference type="Proteomes" id="UP001151287"/>
    </source>
</evidence>
<reference evidence="15" key="1">
    <citation type="journal article" date="2022" name="Cell">
        <title>Repeat-based holocentromeres influence genome architecture and karyotype evolution.</title>
        <authorList>
            <person name="Hofstatter P.G."/>
            <person name="Thangavel G."/>
            <person name="Lux T."/>
            <person name="Neumann P."/>
            <person name="Vondrak T."/>
            <person name="Novak P."/>
            <person name="Zhang M."/>
            <person name="Costa L."/>
            <person name="Castellani M."/>
            <person name="Scott A."/>
            <person name="Toegelov H."/>
            <person name="Fuchs J."/>
            <person name="Mata-Sucre Y."/>
            <person name="Dias Y."/>
            <person name="Vanzela A.L.L."/>
            <person name="Huettel B."/>
            <person name="Almeida C.C.S."/>
            <person name="Simkova H."/>
            <person name="Souza G."/>
            <person name="Pedrosa-Harand A."/>
            <person name="Macas J."/>
            <person name="Mayer K.F.X."/>
            <person name="Houben A."/>
            <person name="Marques A."/>
        </authorList>
    </citation>
    <scope>NUCLEOTIDE SEQUENCE</scope>
    <source>
        <strain evidence="15">RhyBre1mFocal</strain>
    </source>
</reference>
<dbReference type="Proteomes" id="UP001151287">
    <property type="component" value="Unassembled WGS sequence"/>
</dbReference>
<keyword evidence="7" id="KW-0460">Magnesium</keyword>
<evidence type="ECO:0000256" key="6">
    <source>
        <dbReference type="ARBA" id="ARBA00022801"/>
    </source>
</evidence>
<keyword evidence="5" id="KW-0479">Metal-binding</keyword>
<protein>
    <recommendedName>
        <fullName evidence="4">protein-serine/threonine phosphatase</fullName>
        <ecNumber evidence="4">3.1.3.16</ecNumber>
    </recommendedName>
</protein>
<sequence length="438" mass="46694">MAGIGTVRMSSDRKQDSINEFRDTPLRHTAASAGMSAAASGSGTSAGTTDNRPSPGQRKRARDDEDSRTEVAGEPSRRGEPGEVGVMPPPIVVLRPVAFGYVSVAGRLREMEDAVCVKTQFFQLPNGSYMHFFAVFDGHGGSHIAELCKSNMHLILAEELAAVMPGDASTSSSQGILLTPREEDTKWRKALTESFARMDAIAVTACACGRVGLPICTCELSGRVSPIVGSTAVVGLVTDDRVLIANCGDSRAVLGRGGRAYAVSCDHKPDRPDELARIEAAGGRVIYNNGARVSGILAMSRALGDRFLKPEVISEPDIRTIRRTDQDEFLILASDGLWDVLSNEMACNVVRQSLDEADPAEPIRLSAPTDPTEAVAGPSEPATTSPQGEELQQQEHAQGLEEQMEPRCRMASAILARLALGRGSADNISVIVVDLRKA</sequence>
<dbReference type="Gene3D" id="3.60.40.10">
    <property type="entry name" value="PPM-type phosphatase domain"/>
    <property type="match status" value="1"/>
</dbReference>
<name>A0A9Q0CXB1_9POAL</name>
<accession>A0A9Q0CXB1</accession>
<feature type="region of interest" description="Disordered" evidence="13">
    <location>
        <begin position="359"/>
        <end position="405"/>
    </location>
</feature>
<dbReference type="PROSITE" id="PS51746">
    <property type="entry name" value="PPM_2"/>
    <property type="match status" value="1"/>
</dbReference>
<dbReference type="SUPFAM" id="SSF81606">
    <property type="entry name" value="PP2C-like"/>
    <property type="match status" value="1"/>
</dbReference>
<comment type="caution">
    <text evidence="15">The sequence shown here is derived from an EMBL/GenBank/DDBJ whole genome shotgun (WGS) entry which is preliminary data.</text>
</comment>
<dbReference type="GO" id="GO:0046872">
    <property type="term" value="F:metal ion binding"/>
    <property type="evidence" value="ECO:0007669"/>
    <property type="project" value="UniProtKB-KW"/>
</dbReference>
<dbReference type="InterPro" id="IPR000222">
    <property type="entry name" value="PP2C_BS"/>
</dbReference>
<comment type="similarity">
    <text evidence="3 12">Belongs to the PP2C family.</text>
</comment>
<gene>
    <name evidence="15" type="ORF">LUZ63_001682</name>
</gene>
<keyword evidence="9" id="KW-0464">Manganese</keyword>
<evidence type="ECO:0000256" key="9">
    <source>
        <dbReference type="ARBA" id="ARBA00023211"/>
    </source>
</evidence>
<evidence type="ECO:0000256" key="5">
    <source>
        <dbReference type="ARBA" id="ARBA00022723"/>
    </source>
</evidence>
<evidence type="ECO:0000259" key="14">
    <source>
        <dbReference type="PROSITE" id="PS51746"/>
    </source>
</evidence>
<feature type="compositionally biased region" description="Low complexity" evidence="13">
    <location>
        <begin position="29"/>
        <end position="49"/>
    </location>
</feature>
<dbReference type="SMART" id="SM00332">
    <property type="entry name" value="PP2Cc"/>
    <property type="match status" value="1"/>
</dbReference>
<keyword evidence="16" id="KW-1185">Reference proteome</keyword>
<evidence type="ECO:0000256" key="10">
    <source>
        <dbReference type="ARBA" id="ARBA00047761"/>
    </source>
</evidence>
<evidence type="ECO:0000256" key="12">
    <source>
        <dbReference type="RuleBase" id="RU003465"/>
    </source>
</evidence>
<comment type="cofactor">
    <cofactor evidence="2">
        <name>Mg(2+)</name>
        <dbReference type="ChEBI" id="CHEBI:18420"/>
    </cofactor>
</comment>